<proteinExistence type="predicted"/>
<feature type="domain" description="Outer membrane protein beta-barrel" evidence="3">
    <location>
        <begin position="16"/>
        <end position="188"/>
    </location>
</feature>
<evidence type="ECO:0000313" key="5">
    <source>
        <dbReference type="Proteomes" id="UP000627715"/>
    </source>
</evidence>
<keyword evidence="1 2" id="KW-0732">Signal</keyword>
<dbReference type="AlphaFoldDB" id="A0A917GLK7"/>
<sequence>MMNIKRLLLGTSIATLTCAYAGSALAQQPGNSPFSYNYLDLGYTEGEIFDEDFSSYGAQAAFSISPAFFLKGSYSTGESDRSFFTGTGSEPIEVDNYSFGLGYHTPLSSNTDLVAGVSYLGSEGEFAGFEEEGDGYGANLGVRTLLTDNFEVEGGINYVDGDDIDGEVGYDVTARLYLTDQVSLNAGYAEIKEQSGVRAGIRLNF</sequence>
<name>A0A917GLK7_9GAMM</name>
<feature type="chain" id="PRO_5037525358" description="Outer membrane protein beta-barrel domain-containing protein" evidence="2">
    <location>
        <begin position="27"/>
        <end position="205"/>
    </location>
</feature>
<dbReference type="InterPro" id="IPR027385">
    <property type="entry name" value="Beta-barrel_OMP"/>
</dbReference>
<comment type="caution">
    <text evidence="4">The sequence shown here is derived from an EMBL/GenBank/DDBJ whole genome shotgun (WGS) entry which is preliminary data.</text>
</comment>
<evidence type="ECO:0000256" key="2">
    <source>
        <dbReference type="SAM" id="SignalP"/>
    </source>
</evidence>
<feature type="signal peptide" evidence="2">
    <location>
        <begin position="1"/>
        <end position="26"/>
    </location>
</feature>
<dbReference type="OrthoDB" id="5974338at2"/>
<gene>
    <name evidence="4" type="ORF">GCM10011403_04900</name>
</gene>
<evidence type="ECO:0000256" key="1">
    <source>
        <dbReference type="ARBA" id="ARBA00022729"/>
    </source>
</evidence>
<reference evidence="4" key="2">
    <citation type="submission" date="2020-09" db="EMBL/GenBank/DDBJ databases">
        <authorList>
            <person name="Sun Q."/>
            <person name="Zhou Y."/>
        </authorList>
    </citation>
    <scope>NUCLEOTIDE SEQUENCE</scope>
    <source>
        <strain evidence="4">CGMCC 1.15425</strain>
    </source>
</reference>
<accession>A0A917GLK7</accession>
<keyword evidence="5" id="KW-1185">Reference proteome</keyword>
<evidence type="ECO:0000313" key="4">
    <source>
        <dbReference type="EMBL" id="GGG50781.1"/>
    </source>
</evidence>
<dbReference type="InterPro" id="IPR023614">
    <property type="entry name" value="Porin_dom_sf"/>
</dbReference>
<dbReference type="Proteomes" id="UP000627715">
    <property type="component" value="Unassembled WGS sequence"/>
</dbReference>
<dbReference type="Pfam" id="PF13505">
    <property type="entry name" value="OMP_b-brl"/>
    <property type="match status" value="1"/>
</dbReference>
<evidence type="ECO:0000259" key="3">
    <source>
        <dbReference type="Pfam" id="PF13505"/>
    </source>
</evidence>
<dbReference type="RefSeq" id="WP_068811598.1">
    <property type="nucleotide sequence ID" value="NZ_BMIY01000002.1"/>
</dbReference>
<dbReference type="SUPFAM" id="SSF56935">
    <property type="entry name" value="Porins"/>
    <property type="match status" value="1"/>
</dbReference>
<dbReference type="EMBL" id="BMIY01000002">
    <property type="protein sequence ID" value="GGG50781.1"/>
    <property type="molecule type" value="Genomic_DNA"/>
</dbReference>
<dbReference type="Gene3D" id="2.40.160.10">
    <property type="entry name" value="Porin"/>
    <property type="match status" value="1"/>
</dbReference>
<protein>
    <recommendedName>
        <fullName evidence="3">Outer membrane protein beta-barrel domain-containing protein</fullName>
    </recommendedName>
</protein>
<reference evidence="4" key="1">
    <citation type="journal article" date="2014" name="Int. J. Syst. Evol. Microbiol.">
        <title>Complete genome sequence of Corynebacterium casei LMG S-19264T (=DSM 44701T), isolated from a smear-ripened cheese.</title>
        <authorList>
            <consortium name="US DOE Joint Genome Institute (JGI-PGF)"/>
            <person name="Walter F."/>
            <person name="Albersmeier A."/>
            <person name="Kalinowski J."/>
            <person name="Ruckert C."/>
        </authorList>
    </citation>
    <scope>NUCLEOTIDE SEQUENCE</scope>
    <source>
        <strain evidence="4">CGMCC 1.15425</strain>
    </source>
</reference>
<organism evidence="4 5">
    <name type="scientific">Pseudohongiella nitratireducens</name>
    <dbReference type="NCBI Taxonomy" id="1768907"/>
    <lineage>
        <taxon>Bacteria</taxon>
        <taxon>Pseudomonadati</taxon>
        <taxon>Pseudomonadota</taxon>
        <taxon>Gammaproteobacteria</taxon>
        <taxon>Pseudomonadales</taxon>
        <taxon>Pseudohongiellaceae</taxon>
        <taxon>Pseudohongiella</taxon>
    </lineage>
</organism>